<feature type="non-terminal residue" evidence="2">
    <location>
        <position position="1"/>
    </location>
</feature>
<evidence type="ECO:0000256" key="1">
    <source>
        <dbReference type="SAM" id="MobiDB-lite"/>
    </source>
</evidence>
<dbReference type="Proteomes" id="UP001189429">
    <property type="component" value="Unassembled WGS sequence"/>
</dbReference>
<reference evidence="2" key="1">
    <citation type="submission" date="2023-10" db="EMBL/GenBank/DDBJ databases">
        <authorList>
            <person name="Chen Y."/>
            <person name="Shah S."/>
            <person name="Dougan E. K."/>
            <person name="Thang M."/>
            <person name="Chan C."/>
        </authorList>
    </citation>
    <scope>NUCLEOTIDE SEQUENCE [LARGE SCALE GENOMIC DNA]</scope>
</reference>
<gene>
    <name evidence="2" type="ORF">PCOR1329_LOCUS1753</name>
</gene>
<sequence>VKHVGKTPAAKSKNHPLKNFIRDSGMPRRPPEPGDDLDQGVAKLFLPPGAFIWRSNTQGAWCTNTLGKYNSASWGTYGSSFEAFKVALKKCWTVWLQHHALPLDHCPVEGLFGP</sequence>
<proteinExistence type="predicted"/>
<dbReference type="EMBL" id="CAUYUJ010000434">
    <property type="protein sequence ID" value="CAK0790493.1"/>
    <property type="molecule type" value="Genomic_DNA"/>
</dbReference>
<protein>
    <submittedName>
        <fullName evidence="2">Uncharacterized protein</fullName>
    </submittedName>
</protein>
<feature type="region of interest" description="Disordered" evidence="1">
    <location>
        <begin position="1"/>
        <end position="39"/>
    </location>
</feature>
<name>A0ABN9PCC1_9DINO</name>
<comment type="caution">
    <text evidence="2">The sequence shown here is derived from an EMBL/GenBank/DDBJ whole genome shotgun (WGS) entry which is preliminary data.</text>
</comment>
<accession>A0ABN9PCC1</accession>
<organism evidence="2 3">
    <name type="scientific">Prorocentrum cordatum</name>
    <dbReference type="NCBI Taxonomy" id="2364126"/>
    <lineage>
        <taxon>Eukaryota</taxon>
        <taxon>Sar</taxon>
        <taxon>Alveolata</taxon>
        <taxon>Dinophyceae</taxon>
        <taxon>Prorocentrales</taxon>
        <taxon>Prorocentraceae</taxon>
        <taxon>Prorocentrum</taxon>
    </lineage>
</organism>
<evidence type="ECO:0000313" key="2">
    <source>
        <dbReference type="EMBL" id="CAK0790493.1"/>
    </source>
</evidence>
<evidence type="ECO:0000313" key="3">
    <source>
        <dbReference type="Proteomes" id="UP001189429"/>
    </source>
</evidence>
<keyword evidence="3" id="KW-1185">Reference proteome</keyword>